<gene>
    <name evidence="1" type="ORF">FAP39_16205</name>
</gene>
<comment type="caution">
    <text evidence="1">The sequence shown here is derived from an EMBL/GenBank/DDBJ whole genome shotgun (WGS) entry which is preliminary data.</text>
</comment>
<dbReference type="OrthoDB" id="7873492at2"/>
<dbReference type="Proteomes" id="UP000306575">
    <property type="component" value="Unassembled WGS sequence"/>
</dbReference>
<proteinExistence type="predicted"/>
<sequence>MFQNENTKGVKTMTSKQRFIKSIVATAQSEAPVMPWARGARRQAFIAKRNGGFLLKKSA</sequence>
<dbReference type="RefSeq" id="WP_138017427.1">
    <property type="nucleotide sequence ID" value="NZ_SULI01000032.1"/>
</dbReference>
<evidence type="ECO:0000313" key="2">
    <source>
        <dbReference type="Proteomes" id="UP000306575"/>
    </source>
</evidence>
<keyword evidence="2" id="KW-1185">Reference proteome</keyword>
<protein>
    <submittedName>
        <fullName evidence="1">Uncharacterized protein</fullName>
    </submittedName>
</protein>
<reference evidence="1 2" key="1">
    <citation type="submission" date="2019-04" db="EMBL/GenBank/DDBJ databases">
        <title>Genome sequence of Pelagicola litoralis CL-ES2.</title>
        <authorList>
            <person name="Cao J."/>
        </authorList>
    </citation>
    <scope>NUCLEOTIDE SEQUENCE [LARGE SCALE GENOMIC DNA]</scope>
    <source>
        <strain evidence="1 2">CL-ES2</strain>
    </source>
</reference>
<dbReference type="EMBL" id="SULI01000032">
    <property type="protein sequence ID" value="TKZ15950.1"/>
    <property type="molecule type" value="Genomic_DNA"/>
</dbReference>
<evidence type="ECO:0000313" key="1">
    <source>
        <dbReference type="EMBL" id="TKZ15950.1"/>
    </source>
</evidence>
<organism evidence="1 2">
    <name type="scientific">Shimia litoralis</name>
    <dbReference type="NCBI Taxonomy" id="420403"/>
    <lineage>
        <taxon>Bacteria</taxon>
        <taxon>Pseudomonadati</taxon>
        <taxon>Pseudomonadota</taxon>
        <taxon>Alphaproteobacteria</taxon>
        <taxon>Rhodobacterales</taxon>
        <taxon>Roseobacteraceae</taxon>
    </lineage>
</organism>
<accession>A0A4U7MSI6</accession>
<name>A0A4U7MSI6_9RHOB</name>
<dbReference type="AlphaFoldDB" id="A0A4U7MSI6"/>